<dbReference type="InterPro" id="IPR008792">
    <property type="entry name" value="PQQD"/>
</dbReference>
<evidence type="ECO:0000313" key="2">
    <source>
        <dbReference type="Proteomes" id="UP001224122"/>
    </source>
</evidence>
<dbReference type="Pfam" id="PF05402">
    <property type="entry name" value="PqqD"/>
    <property type="match status" value="1"/>
</dbReference>
<accession>A0ABT9XTU1</accession>
<organism evidence="1 2">
    <name type="scientific">Neobacillus ginsengisoli</name>
    <dbReference type="NCBI Taxonomy" id="904295"/>
    <lineage>
        <taxon>Bacteria</taxon>
        <taxon>Bacillati</taxon>
        <taxon>Bacillota</taxon>
        <taxon>Bacilli</taxon>
        <taxon>Bacillales</taxon>
        <taxon>Bacillaceae</taxon>
        <taxon>Neobacillus</taxon>
    </lineage>
</organism>
<name>A0ABT9XTU1_9BACI</name>
<evidence type="ECO:0008006" key="3">
    <source>
        <dbReference type="Google" id="ProtNLM"/>
    </source>
</evidence>
<reference evidence="1 2" key="1">
    <citation type="submission" date="2023-07" db="EMBL/GenBank/DDBJ databases">
        <title>Genomic Encyclopedia of Type Strains, Phase IV (KMG-IV): sequencing the most valuable type-strain genomes for metagenomic binning, comparative biology and taxonomic classification.</title>
        <authorList>
            <person name="Goeker M."/>
        </authorList>
    </citation>
    <scope>NUCLEOTIDE SEQUENCE [LARGE SCALE GENOMIC DNA]</scope>
    <source>
        <strain evidence="1 2">DSM 27594</strain>
    </source>
</reference>
<evidence type="ECO:0000313" key="1">
    <source>
        <dbReference type="EMBL" id="MDQ0198766.1"/>
    </source>
</evidence>
<protein>
    <recommendedName>
        <fullName evidence="3">PqqD family protein</fullName>
    </recommendedName>
</protein>
<dbReference type="InterPro" id="IPR041881">
    <property type="entry name" value="PqqD_sf"/>
</dbReference>
<dbReference type="RefSeq" id="WP_307406986.1">
    <property type="nucleotide sequence ID" value="NZ_JAUSTW010000003.1"/>
</dbReference>
<dbReference type="Gene3D" id="1.10.10.1150">
    <property type="entry name" value="Coenzyme PQQ synthesis protein D (PqqD)"/>
    <property type="match status" value="1"/>
</dbReference>
<comment type="caution">
    <text evidence="1">The sequence shown here is derived from an EMBL/GenBank/DDBJ whole genome shotgun (WGS) entry which is preliminary data.</text>
</comment>
<dbReference type="EMBL" id="JAUSTW010000003">
    <property type="protein sequence ID" value="MDQ0198766.1"/>
    <property type="molecule type" value="Genomic_DNA"/>
</dbReference>
<keyword evidence="2" id="KW-1185">Reference proteome</keyword>
<gene>
    <name evidence="1" type="ORF">J2S10_001924</name>
</gene>
<sequence length="90" mass="10314">MMKYIQKGKYEATELDGEWIILNTEDYTVTKLNEVGGICWSLLGEVQTSETLTHSLMEKFSPAENEEQIKKDLEEFLSSLHQCGLIENVN</sequence>
<dbReference type="Proteomes" id="UP001224122">
    <property type="component" value="Unassembled WGS sequence"/>
</dbReference>
<proteinExistence type="predicted"/>